<evidence type="ECO:0000313" key="2">
    <source>
        <dbReference type="Proteomes" id="UP001301728"/>
    </source>
</evidence>
<dbReference type="Proteomes" id="UP001301728">
    <property type="component" value="Unassembled WGS sequence"/>
</dbReference>
<evidence type="ECO:0008006" key="3">
    <source>
        <dbReference type="Google" id="ProtNLM"/>
    </source>
</evidence>
<protein>
    <recommendedName>
        <fullName evidence="3">DUF1064 domain-containing protein</fullName>
    </recommendedName>
</protein>
<sequence length="149" mass="17540">MRMIQARRETYKGIVFDSQFELETMKTLEKYFPLPSIKVHQPIEVRPKSNWFPSQDWKVDFTVCQDKKPVLYVESKGFIQAEFKEKMKNLAYLKPEIFEKLVIVCPVITTVARGFVTYDLRTFNRYLTQCNLDGLVNDCKKSNINGEVE</sequence>
<organism evidence="1 2">
    <name type="scientific">Limnoraphis robusta CCNP1315</name>
    <dbReference type="NCBI Taxonomy" id="3110306"/>
    <lineage>
        <taxon>Bacteria</taxon>
        <taxon>Bacillati</taxon>
        <taxon>Cyanobacteriota</taxon>
        <taxon>Cyanophyceae</taxon>
        <taxon>Oscillatoriophycideae</taxon>
        <taxon>Oscillatoriales</taxon>
        <taxon>Sirenicapillariaceae</taxon>
        <taxon>Limnoraphis</taxon>
    </lineage>
</organism>
<gene>
    <name evidence="1" type="ORF">VB854_11445</name>
</gene>
<dbReference type="RefSeq" id="WP_323306832.1">
    <property type="nucleotide sequence ID" value="NZ_JAYGHT010000038.1"/>
</dbReference>
<accession>A0ABU5TYM9</accession>
<reference evidence="1 2" key="1">
    <citation type="submission" date="2023-12" db="EMBL/GenBank/DDBJ databases">
        <title>Baltic Sea Cyanobacteria.</title>
        <authorList>
            <person name="Delbaje E."/>
            <person name="Fewer D.P."/>
            <person name="Shishido T.K."/>
        </authorList>
    </citation>
    <scope>NUCLEOTIDE SEQUENCE [LARGE SCALE GENOMIC DNA]</scope>
    <source>
        <strain evidence="1 2">CCNP 1315</strain>
    </source>
</reference>
<dbReference type="EMBL" id="JAYGHT010000038">
    <property type="protein sequence ID" value="MEA5519558.1"/>
    <property type="molecule type" value="Genomic_DNA"/>
</dbReference>
<comment type="caution">
    <text evidence="1">The sequence shown here is derived from an EMBL/GenBank/DDBJ whole genome shotgun (WGS) entry which is preliminary data.</text>
</comment>
<keyword evidence="2" id="KW-1185">Reference proteome</keyword>
<name>A0ABU5TYM9_9CYAN</name>
<evidence type="ECO:0000313" key="1">
    <source>
        <dbReference type="EMBL" id="MEA5519558.1"/>
    </source>
</evidence>
<proteinExistence type="predicted"/>